<proteinExistence type="predicted"/>
<dbReference type="AlphaFoldDB" id="A0A1T5IEN0"/>
<sequence length="67" mass="8154">MTLNIFKNKLALILNYIDKLKREDIPITSQRILIRTYANDLKIYLTNDMIFEMLSYNHYKNTNYQIH</sequence>
<gene>
    <name evidence="1" type="ORF">SAMN02194393_00300</name>
</gene>
<dbReference type="EMBL" id="FUZT01000001">
    <property type="protein sequence ID" value="SKC37624.1"/>
    <property type="molecule type" value="Genomic_DNA"/>
</dbReference>
<dbReference type="Proteomes" id="UP000190285">
    <property type="component" value="Unassembled WGS sequence"/>
</dbReference>
<evidence type="ECO:0000313" key="1">
    <source>
        <dbReference type="EMBL" id="SKC37624.1"/>
    </source>
</evidence>
<name>A0A1T5IEN0_9FIRM</name>
<dbReference type="RefSeq" id="WP_079488794.1">
    <property type="nucleotide sequence ID" value="NZ_FUZT01000001.1"/>
</dbReference>
<organism evidence="1 2">
    <name type="scientific">Maledivibacter halophilus</name>
    <dbReference type="NCBI Taxonomy" id="36842"/>
    <lineage>
        <taxon>Bacteria</taxon>
        <taxon>Bacillati</taxon>
        <taxon>Bacillota</taxon>
        <taxon>Clostridia</taxon>
        <taxon>Peptostreptococcales</taxon>
        <taxon>Caminicellaceae</taxon>
        <taxon>Maledivibacter</taxon>
    </lineage>
</organism>
<accession>A0A1T5IEN0</accession>
<dbReference type="OrthoDB" id="1956669at2"/>
<keyword evidence="2" id="KW-1185">Reference proteome</keyword>
<protein>
    <submittedName>
        <fullName evidence="1">Uncharacterized protein</fullName>
    </submittedName>
</protein>
<reference evidence="1 2" key="1">
    <citation type="submission" date="2017-02" db="EMBL/GenBank/DDBJ databases">
        <authorList>
            <person name="Peterson S.W."/>
        </authorList>
    </citation>
    <scope>NUCLEOTIDE SEQUENCE [LARGE SCALE GENOMIC DNA]</scope>
    <source>
        <strain evidence="1 2">M1</strain>
    </source>
</reference>
<evidence type="ECO:0000313" key="2">
    <source>
        <dbReference type="Proteomes" id="UP000190285"/>
    </source>
</evidence>